<proteinExistence type="predicted"/>
<dbReference type="Proteomes" id="UP001194468">
    <property type="component" value="Unassembled WGS sequence"/>
</dbReference>
<reference evidence="1" key="2">
    <citation type="journal article" date="2020" name="Nat. Commun.">
        <title>Large-scale genome sequencing of mycorrhizal fungi provides insights into the early evolution of symbiotic traits.</title>
        <authorList>
            <person name="Miyauchi S."/>
            <person name="Kiss E."/>
            <person name="Kuo A."/>
            <person name="Drula E."/>
            <person name="Kohler A."/>
            <person name="Sanchez-Garcia M."/>
            <person name="Morin E."/>
            <person name="Andreopoulos B."/>
            <person name="Barry K.W."/>
            <person name="Bonito G."/>
            <person name="Buee M."/>
            <person name="Carver A."/>
            <person name="Chen C."/>
            <person name="Cichocki N."/>
            <person name="Clum A."/>
            <person name="Culley D."/>
            <person name="Crous P.W."/>
            <person name="Fauchery L."/>
            <person name="Girlanda M."/>
            <person name="Hayes R.D."/>
            <person name="Keri Z."/>
            <person name="LaButti K."/>
            <person name="Lipzen A."/>
            <person name="Lombard V."/>
            <person name="Magnuson J."/>
            <person name="Maillard F."/>
            <person name="Murat C."/>
            <person name="Nolan M."/>
            <person name="Ohm R.A."/>
            <person name="Pangilinan J."/>
            <person name="Pereira M.F."/>
            <person name="Perotto S."/>
            <person name="Peter M."/>
            <person name="Pfister S."/>
            <person name="Riley R."/>
            <person name="Sitrit Y."/>
            <person name="Stielow J.B."/>
            <person name="Szollosi G."/>
            <person name="Zifcakova L."/>
            <person name="Stursova M."/>
            <person name="Spatafora J.W."/>
            <person name="Tedersoo L."/>
            <person name="Vaario L.M."/>
            <person name="Yamada A."/>
            <person name="Yan M."/>
            <person name="Wang P."/>
            <person name="Xu J."/>
            <person name="Bruns T."/>
            <person name="Baldrian P."/>
            <person name="Vilgalys R."/>
            <person name="Dunand C."/>
            <person name="Henrissat B."/>
            <person name="Grigoriev I.V."/>
            <person name="Hibbett D."/>
            <person name="Nagy L.G."/>
            <person name="Martin F.M."/>
        </authorList>
    </citation>
    <scope>NUCLEOTIDE SEQUENCE</scope>
    <source>
        <strain evidence="1">BED1</strain>
    </source>
</reference>
<reference evidence="1" key="1">
    <citation type="submission" date="2019-10" db="EMBL/GenBank/DDBJ databases">
        <authorList>
            <consortium name="DOE Joint Genome Institute"/>
            <person name="Kuo A."/>
            <person name="Miyauchi S."/>
            <person name="Kiss E."/>
            <person name="Drula E."/>
            <person name="Kohler A."/>
            <person name="Sanchez-Garcia M."/>
            <person name="Andreopoulos B."/>
            <person name="Barry K.W."/>
            <person name="Bonito G."/>
            <person name="Buee M."/>
            <person name="Carver A."/>
            <person name="Chen C."/>
            <person name="Cichocki N."/>
            <person name="Clum A."/>
            <person name="Culley D."/>
            <person name="Crous P.W."/>
            <person name="Fauchery L."/>
            <person name="Girlanda M."/>
            <person name="Hayes R."/>
            <person name="Keri Z."/>
            <person name="LaButti K."/>
            <person name="Lipzen A."/>
            <person name="Lombard V."/>
            <person name="Magnuson J."/>
            <person name="Maillard F."/>
            <person name="Morin E."/>
            <person name="Murat C."/>
            <person name="Nolan M."/>
            <person name="Ohm R."/>
            <person name="Pangilinan J."/>
            <person name="Pereira M."/>
            <person name="Perotto S."/>
            <person name="Peter M."/>
            <person name="Riley R."/>
            <person name="Sitrit Y."/>
            <person name="Stielow B."/>
            <person name="Szollosi G."/>
            <person name="Zifcakova L."/>
            <person name="Stursova M."/>
            <person name="Spatafora J.W."/>
            <person name="Tedersoo L."/>
            <person name="Vaario L.-M."/>
            <person name="Yamada A."/>
            <person name="Yan M."/>
            <person name="Wang P."/>
            <person name="Xu J."/>
            <person name="Bruns T."/>
            <person name="Baldrian P."/>
            <person name="Vilgalys R."/>
            <person name="Henrissat B."/>
            <person name="Grigoriev I.V."/>
            <person name="Hibbett D."/>
            <person name="Nagy L.G."/>
            <person name="Martin F.M."/>
        </authorList>
    </citation>
    <scope>NUCLEOTIDE SEQUENCE</scope>
    <source>
        <strain evidence="1">BED1</strain>
    </source>
</reference>
<dbReference type="EMBL" id="WHUW01000006">
    <property type="protein sequence ID" value="KAF8444870.1"/>
    <property type="molecule type" value="Genomic_DNA"/>
</dbReference>
<comment type="caution">
    <text evidence="1">The sequence shown here is derived from an EMBL/GenBank/DDBJ whole genome shotgun (WGS) entry which is preliminary data.</text>
</comment>
<evidence type="ECO:0000313" key="1">
    <source>
        <dbReference type="EMBL" id="KAF8444870.1"/>
    </source>
</evidence>
<gene>
    <name evidence="1" type="ORF">L210DRAFT_3051104</name>
</gene>
<protein>
    <submittedName>
        <fullName evidence="1">Uncharacterized protein</fullName>
    </submittedName>
</protein>
<sequence length="105" mass="11787">MWNAPLSQIFRQRTHSFPLAQFLLRRSDSVSPLRVENEVRTSAGSRRPANALTTVHEYGSPEYNRLIPATSRKPGSRAAIVIDVYQVGSVRSSWSCGWNGLVIFI</sequence>
<accession>A0AAD4GHR9</accession>
<name>A0AAD4GHR9_BOLED</name>
<organism evidence="1 2">
    <name type="scientific">Boletus edulis BED1</name>
    <dbReference type="NCBI Taxonomy" id="1328754"/>
    <lineage>
        <taxon>Eukaryota</taxon>
        <taxon>Fungi</taxon>
        <taxon>Dikarya</taxon>
        <taxon>Basidiomycota</taxon>
        <taxon>Agaricomycotina</taxon>
        <taxon>Agaricomycetes</taxon>
        <taxon>Agaricomycetidae</taxon>
        <taxon>Boletales</taxon>
        <taxon>Boletineae</taxon>
        <taxon>Boletaceae</taxon>
        <taxon>Boletoideae</taxon>
        <taxon>Boletus</taxon>
    </lineage>
</organism>
<keyword evidence="2" id="KW-1185">Reference proteome</keyword>
<evidence type="ECO:0000313" key="2">
    <source>
        <dbReference type="Proteomes" id="UP001194468"/>
    </source>
</evidence>
<dbReference type="AlphaFoldDB" id="A0AAD4GHR9"/>